<gene>
    <name evidence="4" type="ORF">NIES267_58460</name>
</gene>
<dbReference type="GO" id="GO:0032259">
    <property type="term" value="P:methylation"/>
    <property type="evidence" value="ECO:0007669"/>
    <property type="project" value="UniProtKB-KW"/>
</dbReference>
<dbReference type="CDD" id="cd02440">
    <property type="entry name" value="AdoMet_MTases"/>
    <property type="match status" value="1"/>
</dbReference>
<dbReference type="Proteomes" id="UP000218418">
    <property type="component" value="Chromosome"/>
</dbReference>
<name>A0A1Z4LYP5_9CYAN</name>
<dbReference type="AlphaFoldDB" id="A0A1Z4LYP5"/>
<evidence type="ECO:0000313" key="4">
    <source>
        <dbReference type="EMBL" id="BAY86340.1"/>
    </source>
</evidence>
<evidence type="ECO:0000313" key="5">
    <source>
        <dbReference type="Proteomes" id="UP000218418"/>
    </source>
</evidence>
<dbReference type="Pfam" id="PF01596">
    <property type="entry name" value="Methyltransf_3"/>
    <property type="match status" value="1"/>
</dbReference>
<accession>A0A1Z4LYP5</accession>
<dbReference type="PANTHER" id="PTHR10509">
    <property type="entry name" value="O-METHYLTRANSFERASE-RELATED"/>
    <property type="match status" value="1"/>
</dbReference>
<dbReference type="GO" id="GO:0008171">
    <property type="term" value="F:O-methyltransferase activity"/>
    <property type="evidence" value="ECO:0007669"/>
    <property type="project" value="InterPro"/>
</dbReference>
<dbReference type="SUPFAM" id="SSF53335">
    <property type="entry name" value="S-adenosyl-L-methionine-dependent methyltransferases"/>
    <property type="match status" value="1"/>
</dbReference>
<proteinExistence type="predicted"/>
<evidence type="ECO:0000256" key="2">
    <source>
        <dbReference type="ARBA" id="ARBA00022679"/>
    </source>
</evidence>
<protein>
    <submittedName>
        <fullName evidence="4">O-methyltransferase, family 3</fullName>
    </submittedName>
</protein>
<keyword evidence="3" id="KW-0949">S-adenosyl-L-methionine</keyword>
<organism evidence="4 5">
    <name type="scientific">Calothrix parasitica NIES-267</name>
    <dbReference type="NCBI Taxonomy" id="1973488"/>
    <lineage>
        <taxon>Bacteria</taxon>
        <taxon>Bacillati</taxon>
        <taxon>Cyanobacteriota</taxon>
        <taxon>Cyanophyceae</taxon>
        <taxon>Nostocales</taxon>
        <taxon>Calotrichaceae</taxon>
        <taxon>Calothrix</taxon>
    </lineage>
</organism>
<dbReference type="InterPro" id="IPR029063">
    <property type="entry name" value="SAM-dependent_MTases_sf"/>
</dbReference>
<keyword evidence="1 4" id="KW-0489">Methyltransferase</keyword>
<dbReference type="InterPro" id="IPR002935">
    <property type="entry name" value="SAM_O-MeTrfase"/>
</dbReference>
<dbReference type="InterPro" id="IPR050362">
    <property type="entry name" value="Cation-dep_OMT"/>
</dbReference>
<dbReference type="OrthoDB" id="9799672at2"/>
<dbReference type="EMBL" id="AP018227">
    <property type="protein sequence ID" value="BAY86340.1"/>
    <property type="molecule type" value="Genomic_DNA"/>
</dbReference>
<keyword evidence="2 4" id="KW-0808">Transferase</keyword>
<reference evidence="4 5" key="1">
    <citation type="submission" date="2017-06" db="EMBL/GenBank/DDBJ databases">
        <title>Genome sequencing of cyanobaciteial culture collection at National Institute for Environmental Studies (NIES).</title>
        <authorList>
            <person name="Hirose Y."/>
            <person name="Shimura Y."/>
            <person name="Fujisawa T."/>
            <person name="Nakamura Y."/>
            <person name="Kawachi M."/>
        </authorList>
    </citation>
    <scope>NUCLEOTIDE SEQUENCE [LARGE SCALE GENOMIC DNA]</scope>
    <source>
        <strain evidence="4 5">NIES-267</strain>
    </source>
</reference>
<keyword evidence="5" id="KW-1185">Reference proteome</keyword>
<evidence type="ECO:0000256" key="1">
    <source>
        <dbReference type="ARBA" id="ARBA00022603"/>
    </source>
</evidence>
<sequence>MTGVVEKPVARPVTPLGILAQELEAVVQALDKETLPAQIKEKLQFASRLASGLDPYLEECTTSESAALKALADKTAREQWSNRFNQGETVVALEQEMLSGHIEGQTLKMFIHMTKAKRVLEVGMFTGYSALAMAEALPADGKLIACEVDPYTADFGRAAFRESPHGEKIQVETGPAADTLDKLAAAGESFEFVFIDADKPGYVDYFNTLLEKNLLAPSGFICVDNTLLQGQPYLTEAERTANGKAIDEFNRTVAADKRVEQVLLPLRDGLSIIRRLED</sequence>
<dbReference type="GO" id="GO:0008757">
    <property type="term" value="F:S-adenosylmethionine-dependent methyltransferase activity"/>
    <property type="evidence" value="ECO:0007669"/>
    <property type="project" value="TreeGrafter"/>
</dbReference>
<dbReference type="Gene3D" id="3.40.50.150">
    <property type="entry name" value="Vaccinia Virus protein VP39"/>
    <property type="match status" value="1"/>
</dbReference>
<dbReference type="PROSITE" id="PS51682">
    <property type="entry name" value="SAM_OMT_I"/>
    <property type="match status" value="1"/>
</dbReference>
<evidence type="ECO:0000256" key="3">
    <source>
        <dbReference type="ARBA" id="ARBA00022691"/>
    </source>
</evidence>
<dbReference type="PANTHER" id="PTHR10509:SF14">
    <property type="entry name" value="CAFFEOYL-COA O-METHYLTRANSFERASE 3-RELATED"/>
    <property type="match status" value="1"/>
</dbReference>